<organism evidence="2 3">
    <name type="scientific">Pisum sativum</name>
    <name type="common">Garden pea</name>
    <name type="synonym">Lathyrus oleraceus</name>
    <dbReference type="NCBI Taxonomy" id="3888"/>
    <lineage>
        <taxon>Eukaryota</taxon>
        <taxon>Viridiplantae</taxon>
        <taxon>Streptophyta</taxon>
        <taxon>Embryophyta</taxon>
        <taxon>Tracheophyta</taxon>
        <taxon>Spermatophyta</taxon>
        <taxon>Magnoliopsida</taxon>
        <taxon>eudicotyledons</taxon>
        <taxon>Gunneridae</taxon>
        <taxon>Pentapetalae</taxon>
        <taxon>rosids</taxon>
        <taxon>fabids</taxon>
        <taxon>Fabales</taxon>
        <taxon>Fabaceae</taxon>
        <taxon>Papilionoideae</taxon>
        <taxon>50 kb inversion clade</taxon>
        <taxon>NPAAA clade</taxon>
        <taxon>Hologalegina</taxon>
        <taxon>IRL clade</taxon>
        <taxon>Fabeae</taxon>
        <taxon>Lathyrus</taxon>
    </lineage>
</organism>
<keyword evidence="3" id="KW-1185">Reference proteome</keyword>
<dbReference type="Proteomes" id="UP001058974">
    <property type="component" value="Chromosome 3"/>
</dbReference>
<dbReference type="EMBL" id="JAMSHJ010000003">
    <property type="protein sequence ID" value="KAI5430569.1"/>
    <property type="molecule type" value="Genomic_DNA"/>
</dbReference>
<evidence type="ECO:0000313" key="3">
    <source>
        <dbReference type="Proteomes" id="UP001058974"/>
    </source>
</evidence>
<keyword evidence="1" id="KW-0472">Membrane</keyword>
<evidence type="ECO:0000313" key="2">
    <source>
        <dbReference type="EMBL" id="KAI5430569.1"/>
    </source>
</evidence>
<keyword evidence="1" id="KW-1133">Transmembrane helix</keyword>
<accession>A0A9D5B5Y9</accession>
<keyword evidence="1" id="KW-0812">Transmembrane</keyword>
<evidence type="ECO:0000256" key="1">
    <source>
        <dbReference type="SAM" id="Phobius"/>
    </source>
</evidence>
<name>A0A9D5B5Y9_PEA</name>
<gene>
    <name evidence="2" type="ORF">KIW84_034961</name>
</gene>
<proteinExistence type="predicted"/>
<comment type="caution">
    <text evidence="2">The sequence shown here is derived from an EMBL/GenBank/DDBJ whole genome shotgun (WGS) entry which is preliminary data.</text>
</comment>
<sequence>MDSSPRNFYNQDSQQQQHIDQNNAAMDLMNTVVGVDEEGRLHLLPGGMLLLLRGTLKIMMHTTIGHCFGGIFLCFILHKCKVPEKFNTLPNALVVEKAKSVYANWPSINELIGTLPSLFHIELIDVSESSAPLSMDDLTIDKLSMNWKDIYCFFPLILGFWRGKKATTVEDQIVGRYVFNLCWDIPYIVSEADILESMAICGSI</sequence>
<protein>
    <submittedName>
        <fullName evidence="2">Uncharacterized protein</fullName>
    </submittedName>
</protein>
<dbReference type="Gramene" id="Psat03G0496100-T1">
    <property type="protein sequence ID" value="KAI5430569.1"/>
    <property type="gene ID" value="KIW84_034961"/>
</dbReference>
<feature type="transmembrane region" description="Helical" evidence="1">
    <location>
        <begin position="58"/>
        <end position="77"/>
    </location>
</feature>
<reference evidence="2 3" key="1">
    <citation type="journal article" date="2022" name="Nat. Genet.">
        <title>Improved pea reference genome and pan-genome highlight genomic features and evolutionary characteristics.</title>
        <authorList>
            <person name="Yang T."/>
            <person name="Liu R."/>
            <person name="Luo Y."/>
            <person name="Hu S."/>
            <person name="Wang D."/>
            <person name="Wang C."/>
            <person name="Pandey M.K."/>
            <person name="Ge S."/>
            <person name="Xu Q."/>
            <person name="Li N."/>
            <person name="Li G."/>
            <person name="Huang Y."/>
            <person name="Saxena R.K."/>
            <person name="Ji Y."/>
            <person name="Li M."/>
            <person name="Yan X."/>
            <person name="He Y."/>
            <person name="Liu Y."/>
            <person name="Wang X."/>
            <person name="Xiang C."/>
            <person name="Varshney R.K."/>
            <person name="Ding H."/>
            <person name="Gao S."/>
            <person name="Zong X."/>
        </authorList>
    </citation>
    <scope>NUCLEOTIDE SEQUENCE [LARGE SCALE GENOMIC DNA]</scope>
    <source>
        <strain evidence="2 3">cv. Zhongwan 6</strain>
    </source>
</reference>
<dbReference type="AlphaFoldDB" id="A0A9D5B5Y9"/>